<dbReference type="AlphaFoldDB" id="A0A8S3RB05"/>
<name>A0A8S3RB05_MYTED</name>
<protein>
    <submittedName>
        <fullName evidence="1">Uncharacterized protein</fullName>
    </submittedName>
</protein>
<proteinExistence type="predicted"/>
<dbReference type="OrthoDB" id="6134518at2759"/>
<dbReference type="PANTHER" id="PTHR23409">
    <property type="entry name" value="RIBONUCLEOSIDE-DIPHOSPHATE REDUCTASE SMALL CHAIN"/>
    <property type="match status" value="1"/>
</dbReference>
<dbReference type="InterPro" id="IPR000358">
    <property type="entry name" value="RNR_small_fam"/>
</dbReference>
<dbReference type="GO" id="GO:0005829">
    <property type="term" value="C:cytosol"/>
    <property type="evidence" value="ECO:0007669"/>
    <property type="project" value="TreeGrafter"/>
</dbReference>
<accession>A0A8S3RB05</accession>
<keyword evidence="2" id="KW-1185">Reference proteome</keyword>
<comment type="caution">
    <text evidence="1">The sequence shown here is derived from an EMBL/GenBank/DDBJ whole genome shotgun (WGS) entry which is preliminary data.</text>
</comment>
<dbReference type="PANTHER" id="PTHR23409:SF21">
    <property type="entry name" value="CAPSID PROTEIN"/>
    <property type="match status" value="1"/>
</dbReference>
<gene>
    <name evidence="1" type="ORF">MEDL_19449</name>
</gene>
<reference evidence="1" key="1">
    <citation type="submission" date="2021-03" db="EMBL/GenBank/DDBJ databases">
        <authorList>
            <person name="Bekaert M."/>
        </authorList>
    </citation>
    <scope>NUCLEOTIDE SEQUENCE</scope>
</reference>
<evidence type="ECO:0000313" key="2">
    <source>
        <dbReference type="Proteomes" id="UP000683360"/>
    </source>
</evidence>
<sequence length="577" mass="65087">MSVYITMSSDKALEYFPDNKAYKFTSHLSAPLILNGLWRIALVETDISSNISKTEPIYLYSNICGESIVDGDRKPLLRRITATDIASWIRYYENLDKNAQNPHLKFKTGKQIGGGSLIGSPRSFITPIGSTVKPSEEEKVTVQLVSPVQQTEEMARDMMKRENAKKGLKRKAFNSKSISVKRRRTTLTLDGFQEAQPSGLNLFTLPPTQTAVENMYYDEHRSTSQLSGSAPIEFTVAANNSLEYIDLRKTKLYVKARIKHIDGSNLKPTEHVGVVNNFLHSMFSQVDISLQNKLVSSSTSHYNYKSYLQTLLSYGSEAKESQLTSQLWKKDIPGHFDDNDVENGSNSSLYSRSAYWTQSQVCDMEGPLLHDLCSLDRYIINQVAVNVKLYRSRPEFCLMTKESNPNFQVIIEDIALKVCKIVLNPSVLTAHSQKMMKVPARYPYNRTELRLISIPAGSLSFNYNNLFNGLRATRCCIGFVDSSSASGSYTSNPFNFQHFNLSQIALKLNQVPVGGSVIQLNYQIKSRTVLPAYTRMFEVTNKWMRDSGNQLNRDDIAGGNALYCFDIEPNFSDEGEY</sequence>
<dbReference type="Proteomes" id="UP000683360">
    <property type="component" value="Unassembled WGS sequence"/>
</dbReference>
<organism evidence="1 2">
    <name type="scientific">Mytilus edulis</name>
    <name type="common">Blue mussel</name>
    <dbReference type="NCBI Taxonomy" id="6550"/>
    <lineage>
        <taxon>Eukaryota</taxon>
        <taxon>Metazoa</taxon>
        <taxon>Spiralia</taxon>
        <taxon>Lophotrochozoa</taxon>
        <taxon>Mollusca</taxon>
        <taxon>Bivalvia</taxon>
        <taxon>Autobranchia</taxon>
        <taxon>Pteriomorphia</taxon>
        <taxon>Mytilida</taxon>
        <taxon>Mytiloidea</taxon>
        <taxon>Mytilidae</taxon>
        <taxon>Mytilinae</taxon>
        <taxon>Mytilus</taxon>
    </lineage>
</organism>
<evidence type="ECO:0000313" key="1">
    <source>
        <dbReference type="EMBL" id="CAG2205028.1"/>
    </source>
</evidence>
<dbReference type="EMBL" id="CAJPWZ010001007">
    <property type="protein sequence ID" value="CAG2205028.1"/>
    <property type="molecule type" value="Genomic_DNA"/>
</dbReference>
<dbReference type="GO" id="GO:0009263">
    <property type="term" value="P:deoxyribonucleotide biosynthetic process"/>
    <property type="evidence" value="ECO:0007669"/>
    <property type="project" value="InterPro"/>
</dbReference>
<dbReference type="GO" id="GO:0004748">
    <property type="term" value="F:ribonucleoside-diphosphate reductase activity, thioredoxin disulfide as acceptor"/>
    <property type="evidence" value="ECO:0007669"/>
    <property type="project" value="TreeGrafter"/>
</dbReference>